<accession>A0A1L8CTI8</accession>
<keyword evidence="1" id="KW-0732">Signal</keyword>
<dbReference type="Proteomes" id="UP000187485">
    <property type="component" value="Unassembled WGS sequence"/>
</dbReference>
<dbReference type="STRING" id="870242.cpu_07220"/>
<proteinExistence type="predicted"/>
<feature type="chain" id="PRO_5012431128" evidence="1">
    <location>
        <begin position="21"/>
        <end position="192"/>
    </location>
</feature>
<evidence type="ECO:0000313" key="2">
    <source>
        <dbReference type="EMBL" id="GAV22212.1"/>
    </source>
</evidence>
<comment type="caution">
    <text evidence="2">The sequence shown here is derived from an EMBL/GenBank/DDBJ whole genome shotgun (WGS) entry which is preliminary data.</text>
</comment>
<dbReference type="EMBL" id="BDJK01000009">
    <property type="protein sequence ID" value="GAV22212.1"/>
    <property type="molecule type" value="Genomic_DNA"/>
</dbReference>
<reference evidence="3" key="1">
    <citation type="submission" date="2016-12" db="EMBL/GenBank/DDBJ databases">
        <title>Draft Genome Sequences od Carboxydothermus pertinax and islandicus, Hydrogenogenic Carboxydotrophic Bacteria.</title>
        <authorList>
            <person name="Fukuyama Y."/>
            <person name="Ohmae K."/>
            <person name="Yoneda Y."/>
            <person name="Yoshida T."/>
            <person name="Sako Y."/>
        </authorList>
    </citation>
    <scope>NUCLEOTIDE SEQUENCE [LARGE SCALE GENOMIC DNA]</scope>
    <source>
        <strain evidence="3">Ug1</strain>
    </source>
</reference>
<dbReference type="AlphaFoldDB" id="A0A1L8CTI8"/>
<organism evidence="2 3">
    <name type="scientific">Carboxydothermus pertinax</name>
    <dbReference type="NCBI Taxonomy" id="870242"/>
    <lineage>
        <taxon>Bacteria</taxon>
        <taxon>Bacillati</taxon>
        <taxon>Bacillota</taxon>
        <taxon>Clostridia</taxon>
        <taxon>Thermoanaerobacterales</taxon>
        <taxon>Thermoanaerobacteraceae</taxon>
        <taxon>Carboxydothermus</taxon>
    </lineage>
</organism>
<feature type="signal peptide" evidence="1">
    <location>
        <begin position="1"/>
        <end position="20"/>
    </location>
</feature>
<dbReference type="RefSeq" id="WP_075858700.1">
    <property type="nucleotide sequence ID" value="NZ_BDJK01000009.1"/>
</dbReference>
<name>A0A1L8CTI8_9THEO</name>
<evidence type="ECO:0000313" key="3">
    <source>
        <dbReference type="Proteomes" id="UP000187485"/>
    </source>
</evidence>
<sequence>MKKILSAFLLFIFAVSFVSANPYPEYELCQKIMGQPDVKNAELKIILGNKINKKPADDIKTVSYLLKDDFLLADLGSEYFAEGKKYWVLYQPNFSSYERLIAGPDFFLPHLKGQRYYLLEFTYTGKNPAEILKGRVHKIEKYGENLVILGYTPAVNTAIMIKGIKINYQLIIRQKPGGAEVKLGIPVWLGNY</sequence>
<keyword evidence="3" id="KW-1185">Reference proteome</keyword>
<gene>
    <name evidence="2" type="ORF">cpu_07220</name>
</gene>
<evidence type="ECO:0000256" key="1">
    <source>
        <dbReference type="SAM" id="SignalP"/>
    </source>
</evidence>
<dbReference type="OrthoDB" id="1723597at2"/>
<protein>
    <submittedName>
        <fullName evidence="2">Uncharacterized protein</fullName>
    </submittedName>
</protein>